<feature type="transmembrane region" description="Helical" evidence="1">
    <location>
        <begin position="100"/>
        <end position="123"/>
    </location>
</feature>
<dbReference type="KEGG" id="sdd:D9753_17190"/>
<proteinExistence type="predicted"/>
<keyword evidence="1" id="KW-0812">Transmembrane</keyword>
<reference evidence="2 3" key="1">
    <citation type="submission" date="2018-10" db="EMBL/GenBank/DDBJ databases">
        <title>The genome of Streptomyces dangxiongensis Z022.</title>
        <authorList>
            <person name="Zhang B."/>
        </authorList>
    </citation>
    <scope>NUCLEOTIDE SEQUENCE [LARGE SCALE GENOMIC DNA]</scope>
    <source>
        <strain evidence="2 3">Z022</strain>
    </source>
</reference>
<dbReference type="AlphaFoldDB" id="A0A3G2JQY2"/>
<name>A0A3G2JQY2_9ACTN</name>
<feature type="transmembrane region" description="Helical" evidence="1">
    <location>
        <begin position="16"/>
        <end position="35"/>
    </location>
</feature>
<dbReference type="EMBL" id="CP033073">
    <property type="protein sequence ID" value="AYN43709.1"/>
    <property type="molecule type" value="Genomic_DNA"/>
</dbReference>
<feature type="transmembrane region" description="Helical" evidence="1">
    <location>
        <begin position="47"/>
        <end position="69"/>
    </location>
</feature>
<sequence>MRQRPPDVFDARAHRIARLAVPVLLGLIYGCWVAADNRFGGPITGWNVLLGVVSALVFAVVCAALLVLAPRMRREVHALSWAAFTGCAFGFLYSQSGVTVLGAALLSLVVAAATFAVLFYRYYTHEDAFGHRVR</sequence>
<evidence type="ECO:0000256" key="1">
    <source>
        <dbReference type="SAM" id="Phobius"/>
    </source>
</evidence>
<dbReference type="PROSITE" id="PS51257">
    <property type="entry name" value="PROKAR_LIPOPROTEIN"/>
    <property type="match status" value="1"/>
</dbReference>
<keyword evidence="1" id="KW-0472">Membrane</keyword>
<feature type="transmembrane region" description="Helical" evidence="1">
    <location>
        <begin position="76"/>
        <end position="94"/>
    </location>
</feature>
<keyword evidence="1" id="KW-1133">Transmembrane helix</keyword>
<keyword evidence="3" id="KW-1185">Reference proteome</keyword>
<gene>
    <name evidence="2" type="ORF">D9753_17190</name>
</gene>
<dbReference type="Proteomes" id="UP000268329">
    <property type="component" value="Chromosome"/>
</dbReference>
<accession>A0A3G2JQY2</accession>
<evidence type="ECO:0000313" key="3">
    <source>
        <dbReference type="Proteomes" id="UP000268329"/>
    </source>
</evidence>
<dbReference type="OrthoDB" id="4233344at2"/>
<protein>
    <recommendedName>
        <fullName evidence="4">Integral membrane protein</fullName>
    </recommendedName>
</protein>
<evidence type="ECO:0000313" key="2">
    <source>
        <dbReference type="EMBL" id="AYN43709.1"/>
    </source>
</evidence>
<organism evidence="2 3">
    <name type="scientific">Streptomyces dangxiongensis</name>
    <dbReference type="NCBI Taxonomy" id="1442032"/>
    <lineage>
        <taxon>Bacteria</taxon>
        <taxon>Bacillati</taxon>
        <taxon>Actinomycetota</taxon>
        <taxon>Actinomycetes</taxon>
        <taxon>Kitasatosporales</taxon>
        <taxon>Streptomycetaceae</taxon>
        <taxon>Streptomyces</taxon>
    </lineage>
</organism>
<evidence type="ECO:0008006" key="4">
    <source>
        <dbReference type="Google" id="ProtNLM"/>
    </source>
</evidence>